<sequence>MSPRRNRIPSSRSRSAAEELPPSAPLGGSLRRTETFQGEEWVVQVVAGTAGRYYRCPGCDQEIPPGVGHVVAWPGHGAGVDDRRHWHRACWNARERRTANLQRGRGAPRY</sequence>
<comment type="caution">
    <text evidence="2">The sequence shown here is derived from an EMBL/GenBank/DDBJ whole genome shotgun (WGS) entry which is preliminary data.</text>
</comment>
<accession>A0ABN3EQM1</accession>
<feature type="region of interest" description="Disordered" evidence="1">
    <location>
        <begin position="1"/>
        <end position="33"/>
    </location>
</feature>
<dbReference type="Proteomes" id="UP001500305">
    <property type="component" value="Unassembled WGS sequence"/>
</dbReference>
<protein>
    <submittedName>
        <fullName evidence="2">ATP/GTP-binding protein</fullName>
    </submittedName>
</protein>
<reference evidence="2 3" key="1">
    <citation type="journal article" date="2019" name="Int. J. Syst. Evol. Microbiol.">
        <title>The Global Catalogue of Microorganisms (GCM) 10K type strain sequencing project: providing services to taxonomists for standard genome sequencing and annotation.</title>
        <authorList>
            <consortium name="The Broad Institute Genomics Platform"/>
            <consortium name="The Broad Institute Genome Sequencing Center for Infectious Disease"/>
            <person name="Wu L."/>
            <person name="Ma J."/>
        </authorList>
    </citation>
    <scope>NUCLEOTIDE SEQUENCE [LARGE SCALE GENOMIC DNA]</scope>
    <source>
        <strain evidence="2 3">JCM 7356</strain>
    </source>
</reference>
<proteinExistence type="predicted"/>
<dbReference type="RefSeq" id="WP_425557802.1">
    <property type="nucleotide sequence ID" value="NZ_BAAATR010000032.1"/>
</dbReference>
<name>A0ABN3EQM1_9ACTN</name>
<evidence type="ECO:0000313" key="2">
    <source>
        <dbReference type="EMBL" id="GAA2265577.1"/>
    </source>
</evidence>
<gene>
    <name evidence="2" type="ORF">GCM10010430_58120</name>
</gene>
<organism evidence="2 3">
    <name type="scientific">Kitasatospora cystarginea</name>
    <dbReference type="NCBI Taxonomy" id="58350"/>
    <lineage>
        <taxon>Bacteria</taxon>
        <taxon>Bacillati</taxon>
        <taxon>Actinomycetota</taxon>
        <taxon>Actinomycetes</taxon>
        <taxon>Kitasatosporales</taxon>
        <taxon>Streptomycetaceae</taxon>
        <taxon>Kitasatospora</taxon>
    </lineage>
</organism>
<evidence type="ECO:0000256" key="1">
    <source>
        <dbReference type="SAM" id="MobiDB-lite"/>
    </source>
</evidence>
<dbReference type="EMBL" id="BAAATR010000032">
    <property type="protein sequence ID" value="GAA2265577.1"/>
    <property type="molecule type" value="Genomic_DNA"/>
</dbReference>
<evidence type="ECO:0000313" key="3">
    <source>
        <dbReference type="Proteomes" id="UP001500305"/>
    </source>
</evidence>
<keyword evidence="3" id="KW-1185">Reference proteome</keyword>